<evidence type="ECO:0000313" key="4">
    <source>
        <dbReference type="Proteomes" id="UP000595663"/>
    </source>
</evidence>
<dbReference type="InterPro" id="IPR001753">
    <property type="entry name" value="Enoyl-CoA_hydra/iso"/>
</dbReference>
<dbReference type="PANTHER" id="PTHR11941:SF54">
    <property type="entry name" value="ENOYL-COA HYDRATASE, MITOCHONDRIAL"/>
    <property type="match status" value="1"/>
</dbReference>
<accession>A0A7R6SSG6</accession>
<evidence type="ECO:0000313" key="3">
    <source>
        <dbReference type="EMBL" id="BBB26309.1"/>
    </source>
</evidence>
<reference evidence="3 4" key="1">
    <citation type="journal article" date="2008" name="Int. J. Syst. Evol. Microbiol.">
        <title>Amphritea japonica sp. nov. and Amphritea balenae sp. nov., isolated from the sediment adjacent to sperm whale carcasses off Kagoshima, Japan.</title>
        <authorList>
            <person name="Miyazaki M."/>
            <person name="Nogi Y."/>
            <person name="Fujiwara Y."/>
            <person name="Kawato M."/>
            <person name="Nagahama T."/>
            <person name="Kubokawa K."/>
            <person name="Horikoshi K."/>
        </authorList>
    </citation>
    <scope>NUCLEOTIDE SEQUENCE [LARGE SCALE GENOMIC DNA]</scope>
    <source>
        <strain evidence="3 4">ATCC BAA-1530</strain>
    </source>
</reference>
<dbReference type="GO" id="GO:0006635">
    <property type="term" value="P:fatty acid beta-oxidation"/>
    <property type="evidence" value="ECO:0007669"/>
    <property type="project" value="TreeGrafter"/>
</dbReference>
<evidence type="ECO:0000256" key="2">
    <source>
        <dbReference type="ARBA" id="ARBA00023239"/>
    </source>
</evidence>
<dbReference type="Pfam" id="PF00378">
    <property type="entry name" value="ECH_1"/>
    <property type="match status" value="1"/>
</dbReference>
<dbReference type="KEGG" id="ajp:AMJAP_1714"/>
<sequence>MKMTDTLQLPVLSDSTLVLNNRVATLTFQRHDVRNALTGTALIDDLVTVAEWVNHTPDVSVLIITGDGSAFSAGGNIKEMSERDGEHKEGAFAGDVYTVQNKYRLGIQRIPLAMAKIDIPVIAAVNGPAIGAGFDLTCMCDLRIGSSKALLGETFVNLGIIPGDGGAWFLQRLIGYQKAAELTLTGRVIGADEAKDLGILLEVVEPDQLIEKATELANRMADKPPQALRMTKRLLKTAQKMELPEFLDHCALMQGICHNTEDHLEAVNAFVEKRTPNYQGK</sequence>
<keyword evidence="4" id="KW-1185">Reference proteome</keyword>
<dbReference type="GO" id="GO:0016829">
    <property type="term" value="F:lyase activity"/>
    <property type="evidence" value="ECO:0007669"/>
    <property type="project" value="UniProtKB-KW"/>
</dbReference>
<dbReference type="Proteomes" id="UP000595663">
    <property type="component" value="Chromosome"/>
</dbReference>
<gene>
    <name evidence="3" type="ORF">AMJAP_1714</name>
</gene>
<proteinExistence type="inferred from homology"/>
<dbReference type="EMBL" id="AP014545">
    <property type="protein sequence ID" value="BBB26309.1"/>
    <property type="molecule type" value="Genomic_DNA"/>
</dbReference>
<dbReference type="Gene3D" id="1.10.12.10">
    <property type="entry name" value="Lyase 2-enoyl-coa Hydratase, Chain A, domain 2"/>
    <property type="match status" value="1"/>
</dbReference>
<dbReference type="PANTHER" id="PTHR11941">
    <property type="entry name" value="ENOYL-COA HYDRATASE-RELATED"/>
    <property type="match status" value="1"/>
</dbReference>
<keyword evidence="2" id="KW-0456">Lyase</keyword>
<evidence type="ECO:0000256" key="1">
    <source>
        <dbReference type="ARBA" id="ARBA00005254"/>
    </source>
</evidence>
<name>A0A7R6SSG6_9GAMM</name>
<organism evidence="3 4">
    <name type="scientific">Amphritea japonica ATCC BAA-1530</name>
    <dbReference type="NCBI Taxonomy" id="1278309"/>
    <lineage>
        <taxon>Bacteria</taxon>
        <taxon>Pseudomonadati</taxon>
        <taxon>Pseudomonadota</taxon>
        <taxon>Gammaproteobacteria</taxon>
        <taxon>Oceanospirillales</taxon>
        <taxon>Oceanospirillaceae</taxon>
        <taxon>Amphritea</taxon>
    </lineage>
</organism>
<dbReference type="Gene3D" id="3.90.226.10">
    <property type="entry name" value="2-enoyl-CoA Hydratase, Chain A, domain 1"/>
    <property type="match status" value="1"/>
</dbReference>
<dbReference type="AlphaFoldDB" id="A0A7R6SSG6"/>
<dbReference type="InterPro" id="IPR029045">
    <property type="entry name" value="ClpP/crotonase-like_dom_sf"/>
</dbReference>
<protein>
    <submittedName>
        <fullName evidence="3">Enoyl-CoA hydratase</fullName>
    </submittedName>
</protein>
<comment type="similarity">
    <text evidence="1">Belongs to the enoyl-CoA hydratase/isomerase family.</text>
</comment>
<dbReference type="InterPro" id="IPR014748">
    <property type="entry name" value="Enoyl-CoA_hydra_C"/>
</dbReference>
<dbReference type="SUPFAM" id="SSF52096">
    <property type="entry name" value="ClpP/crotonase"/>
    <property type="match status" value="1"/>
</dbReference>
<dbReference type="CDD" id="cd06558">
    <property type="entry name" value="crotonase-like"/>
    <property type="match status" value="1"/>
</dbReference>